<dbReference type="InterPro" id="IPR042099">
    <property type="entry name" value="ANL_N_sf"/>
</dbReference>
<evidence type="ECO:0000259" key="1">
    <source>
        <dbReference type="Pfam" id="PF00501"/>
    </source>
</evidence>
<dbReference type="EMBL" id="JAEKPD010000013">
    <property type="protein sequence ID" value="MBJ3763623.1"/>
    <property type="molecule type" value="Genomic_DNA"/>
</dbReference>
<gene>
    <name evidence="2" type="ORF">ILP92_12775</name>
</gene>
<feature type="domain" description="AMP-dependent synthetase/ligase" evidence="1">
    <location>
        <begin position="50"/>
        <end position="194"/>
    </location>
</feature>
<dbReference type="SUPFAM" id="SSF56801">
    <property type="entry name" value="Acetyl-CoA synthetase-like"/>
    <property type="match status" value="1"/>
</dbReference>
<organism evidence="2 3">
    <name type="scientific">Palleronia pontilimi</name>
    <dbReference type="NCBI Taxonomy" id="1964209"/>
    <lineage>
        <taxon>Bacteria</taxon>
        <taxon>Pseudomonadati</taxon>
        <taxon>Pseudomonadota</taxon>
        <taxon>Alphaproteobacteria</taxon>
        <taxon>Rhodobacterales</taxon>
        <taxon>Roseobacteraceae</taxon>
        <taxon>Palleronia</taxon>
    </lineage>
</organism>
<dbReference type="InterPro" id="IPR050237">
    <property type="entry name" value="ATP-dep_AMP-bd_enzyme"/>
</dbReference>
<protein>
    <submittedName>
        <fullName evidence="2">AMP-binding protein</fullName>
    </submittedName>
</protein>
<reference evidence="2" key="1">
    <citation type="submission" date="2020-12" db="EMBL/GenBank/DDBJ databases">
        <title>Bacterial taxonomy.</title>
        <authorList>
            <person name="Pan X."/>
        </authorList>
    </citation>
    <scope>NUCLEOTIDE SEQUENCE</scope>
    <source>
        <strain evidence="2">KCTC 52957</strain>
    </source>
</reference>
<evidence type="ECO:0000313" key="3">
    <source>
        <dbReference type="Proteomes" id="UP000642488"/>
    </source>
</evidence>
<dbReference type="PANTHER" id="PTHR43767">
    <property type="entry name" value="LONG-CHAIN-FATTY-ACID--COA LIGASE"/>
    <property type="match status" value="1"/>
</dbReference>
<comment type="caution">
    <text evidence="2">The sequence shown here is derived from an EMBL/GenBank/DDBJ whole genome shotgun (WGS) entry which is preliminary data.</text>
</comment>
<dbReference type="Gene3D" id="3.30.300.30">
    <property type="match status" value="1"/>
</dbReference>
<dbReference type="RefSeq" id="WP_198916799.1">
    <property type="nucleotide sequence ID" value="NZ_JAEKPD010000013.1"/>
</dbReference>
<evidence type="ECO:0000313" key="2">
    <source>
        <dbReference type="EMBL" id="MBJ3763623.1"/>
    </source>
</evidence>
<dbReference type="Gene3D" id="3.40.50.12780">
    <property type="entry name" value="N-terminal domain of ligase-like"/>
    <property type="match status" value="1"/>
</dbReference>
<dbReference type="PANTHER" id="PTHR43767:SF1">
    <property type="entry name" value="NONRIBOSOMAL PEPTIDE SYNTHASE PES1 (EUROFUNG)-RELATED"/>
    <property type="match status" value="1"/>
</dbReference>
<dbReference type="Proteomes" id="UP000642488">
    <property type="component" value="Unassembled WGS sequence"/>
</dbReference>
<accession>A0A934MD85</accession>
<dbReference type="Pfam" id="PF00501">
    <property type="entry name" value="AMP-binding"/>
    <property type="match status" value="1"/>
</dbReference>
<keyword evidence="3" id="KW-1185">Reference proteome</keyword>
<dbReference type="AlphaFoldDB" id="A0A934MD85"/>
<dbReference type="GO" id="GO:0016878">
    <property type="term" value="F:acid-thiol ligase activity"/>
    <property type="evidence" value="ECO:0007669"/>
    <property type="project" value="UniProtKB-ARBA"/>
</dbReference>
<proteinExistence type="predicted"/>
<name>A0A934MD85_9RHOB</name>
<dbReference type="InterPro" id="IPR045851">
    <property type="entry name" value="AMP-bd_C_sf"/>
</dbReference>
<dbReference type="InterPro" id="IPR000873">
    <property type="entry name" value="AMP-dep_synth/lig_dom"/>
</dbReference>
<sequence length="360" mass="37985">MRLHRHPGARLVAGDDGGLLDILGAGLDLRADGGGLRADGGYGTWIEVATGGTTGAPKILRRSAQSWIASFRINARLFHITPEARVACLSVMGHSIALYALCEAAHLGAGLLALGGMRPDRQAQALRAHAATHLWLTPTQIRQIARHGPFPALRHVLVGGGALDGAARWLARDAFPRARIVPFYGASETSFITLDAAPYPGVEIALDERGLIRVRSPYLFDGYVSGADPDLRRDGDWISLGELGAFAADGALEVLGRVSRQVNIADRLVSPEAAERVLAEAAGAAVAVVALRDPARGHRLVAIREGAPDAALDARLLGQCRARIGAASTPHRMVALPVLPTLPSGKPDLWALTRSLTHPA</sequence>